<gene>
    <name evidence="1" type="ORF">DQ384_30515</name>
</gene>
<name>A0A367F856_9ACTN</name>
<dbReference type="EMBL" id="QOIL01000021">
    <property type="protein sequence ID" value="RCG25857.1"/>
    <property type="molecule type" value="Genomic_DNA"/>
</dbReference>
<evidence type="ECO:0000313" key="1">
    <source>
        <dbReference type="EMBL" id="RCG25857.1"/>
    </source>
</evidence>
<proteinExistence type="predicted"/>
<dbReference type="Proteomes" id="UP000253094">
    <property type="component" value="Unassembled WGS sequence"/>
</dbReference>
<dbReference type="OrthoDB" id="8447184at2"/>
<dbReference type="RefSeq" id="WP_114032345.1">
    <property type="nucleotide sequence ID" value="NZ_QOIL01000021.1"/>
</dbReference>
<organism evidence="1 2">
    <name type="scientific">Sphaerisporangium album</name>
    <dbReference type="NCBI Taxonomy" id="509200"/>
    <lineage>
        <taxon>Bacteria</taxon>
        <taxon>Bacillati</taxon>
        <taxon>Actinomycetota</taxon>
        <taxon>Actinomycetes</taxon>
        <taxon>Streptosporangiales</taxon>
        <taxon>Streptosporangiaceae</taxon>
        <taxon>Sphaerisporangium</taxon>
    </lineage>
</organism>
<protein>
    <submittedName>
        <fullName evidence="1">Uncharacterized protein</fullName>
    </submittedName>
</protein>
<keyword evidence="2" id="KW-1185">Reference proteome</keyword>
<evidence type="ECO:0000313" key="2">
    <source>
        <dbReference type="Proteomes" id="UP000253094"/>
    </source>
</evidence>
<comment type="caution">
    <text evidence="1">The sequence shown here is derived from an EMBL/GenBank/DDBJ whole genome shotgun (WGS) entry which is preliminary data.</text>
</comment>
<accession>A0A367F856</accession>
<sequence length="146" mass="15256">MSVPNLPDELGDASRARLAALADVLIPGGSGLPSAGEADVAGPWIERVLGANPDLTGPVSHVLGIDGAPDEVLAKLRSQDREVFDGFAFAVGGAYFMNPAVRRALGYPGVAPRRMPAAEGEAEYYLDDDILGPVVERGSIYREVPA</sequence>
<reference evidence="1 2" key="1">
    <citation type="submission" date="2018-06" db="EMBL/GenBank/DDBJ databases">
        <title>Sphaerisporangium craniellae sp. nov., isolated from a marine sponge in the South China Sea.</title>
        <authorList>
            <person name="Li L."/>
        </authorList>
    </citation>
    <scope>NUCLEOTIDE SEQUENCE [LARGE SCALE GENOMIC DNA]</scope>
    <source>
        <strain evidence="1 2">CCTCC AA 208026</strain>
    </source>
</reference>
<dbReference type="AlphaFoldDB" id="A0A367F856"/>